<proteinExistence type="predicted"/>
<keyword evidence="3" id="KW-1185">Reference proteome</keyword>
<keyword evidence="1" id="KW-1133">Transmembrane helix</keyword>
<name>A0ABN3IWL3_9ACTN</name>
<organism evidence="2 3">
    <name type="scientific">Actinomadura vinacea</name>
    <dbReference type="NCBI Taxonomy" id="115336"/>
    <lineage>
        <taxon>Bacteria</taxon>
        <taxon>Bacillati</taxon>
        <taxon>Actinomycetota</taxon>
        <taxon>Actinomycetes</taxon>
        <taxon>Streptosporangiales</taxon>
        <taxon>Thermomonosporaceae</taxon>
        <taxon>Actinomadura</taxon>
    </lineage>
</organism>
<dbReference type="EMBL" id="BAAARW010000011">
    <property type="protein sequence ID" value="GAA2414318.1"/>
    <property type="molecule type" value="Genomic_DNA"/>
</dbReference>
<evidence type="ECO:0000256" key="1">
    <source>
        <dbReference type="SAM" id="Phobius"/>
    </source>
</evidence>
<evidence type="ECO:0000313" key="3">
    <source>
        <dbReference type="Proteomes" id="UP001501231"/>
    </source>
</evidence>
<accession>A0ABN3IWL3</accession>
<protein>
    <submittedName>
        <fullName evidence="2">Uncharacterized protein</fullName>
    </submittedName>
</protein>
<feature type="transmembrane region" description="Helical" evidence="1">
    <location>
        <begin position="30"/>
        <end position="49"/>
    </location>
</feature>
<gene>
    <name evidence="2" type="ORF">GCM10010191_25300</name>
</gene>
<evidence type="ECO:0000313" key="2">
    <source>
        <dbReference type="EMBL" id="GAA2414318.1"/>
    </source>
</evidence>
<keyword evidence="1" id="KW-0812">Transmembrane</keyword>
<comment type="caution">
    <text evidence="2">The sequence shown here is derived from an EMBL/GenBank/DDBJ whole genome shotgun (WGS) entry which is preliminary data.</text>
</comment>
<reference evidence="3" key="1">
    <citation type="journal article" date="2019" name="Int. J. Syst. Evol. Microbiol.">
        <title>The Global Catalogue of Microorganisms (GCM) 10K type strain sequencing project: providing services to taxonomists for standard genome sequencing and annotation.</title>
        <authorList>
            <consortium name="The Broad Institute Genomics Platform"/>
            <consortium name="The Broad Institute Genome Sequencing Center for Infectious Disease"/>
            <person name="Wu L."/>
            <person name="Ma J."/>
        </authorList>
    </citation>
    <scope>NUCLEOTIDE SEQUENCE [LARGE SCALE GENOMIC DNA]</scope>
    <source>
        <strain evidence="3">JCM 3325</strain>
    </source>
</reference>
<dbReference type="Proteomes" id="UP001501231">
    <property type="component" value="Unassembled WGS sequence"/>
</dbReference>
<keyword evidence="1" id="KW-0472">Membrane</keyword>
<sequence length="50" mass="5255">MDIVAVVLLGWARSLPSGPRPEARWSRTGVIMVAGSLLLISAAVWLAAVP</sequence>